<dbReference type="Gene3D" id="1.10.1200.10">
    <property type="entry name" value="ACP-like"/>
    <property type="match status" value="1"/>
</dbReference>
<accession>A0A2A5B2Z2</accession>
<dbReference type="EMBL" id="NVVJ01000017">
    <property type="protein sequence ID" value="PCJ25436.1"/>
    <property type="molecule type" value="Genomic_DNA"/>
</dbReference>
<comment type="caution">
    <text evidence="2">The sequence shown here is derived from an EMBL/GenBank/DDBJ whole genome shotgun (WGS) entry which is preliminary data.</text>
</comment>
<organism evidence="2 3">
    <name type="scientific">SAR86 cluster bacterium</name>
    <dbReference type="NCBI Taxonomy" id="2030880"/>
    <lineage>
        <taxon>Bacteria</taxon>
        <taxon>Pseudomonadati</taxon>
        <taxon>Pseudomonadota</taxon>
        <taxon>Gammaproteobacteria</taxon>
        <taxon>SAR86 cluster</taxon>
    </lineage>
</organism>
<dbReference type="PROSITE" id="PS50075">
    <property type="entry name" value="CARRIER"/>
    <property type="match status" value="1"/>
</dbReference>
<evidence type="ECO:0000313" key="3">
    <source>
        <dbReference type="Proteomes" id="UP000218327"/>
    </source>
</evidence>
<dbReference type="Pfam" id="PF00550">
    <property type="entry name" value="PP-binding"/>
    <property type="match status" value="1"/>
</dbReference>
<sequence length="84" mass="9514">MVKEDSFSKIVSVLSVHSPNIDAEILSDRSRKLEELDLDSLQIMEIVYELEEYFCHNISEIQLQALATIDDLVSAFDAAKKIKA</sequence>
<feature type="domain" description="Carrier" evidence="1">
    <location>
        <begin position="4"/>
        <end position="80"/>
    </location>
</feature>
<dbReference type="SUPFAM" id="SSF47336">
    <property type="entry name" value="ACP-like"/>
    <property type="match status" value="1"/>
</dbReference>
<dbReference type="AlphaFoldDB" id="A0A2A5B2Z2"/>
<protein>
    <recommendedName>
        <fullName evidence="1">Carrier domain-containing protein</fullName>
    </recommendedName>
</protein>
<proteinExistence type="predicted"/>
<dbReference type="Proteomes" id="UP000218327">
    <property type="component" value="Unassembled WGS sequence"/>
</dbReference>
<name>A0A2A5B2Z2_9GAMM</name>
<dbReference type="InterPro" id="IPR036736">
    <property type="entry name" value="ACP-like_sf"/>
</dbReference>
<evidence type="ECO:0000259" key="1">
    <source>
        <dbReference type="PROSITE" id="PS50075"/>
    </source>
</evidence>
<reference evidence="3" key="1">
    <citation type="submission" date="2017-08" db="EMBL/GenBank/DDBJ databases">
        <title>A dynamic microbial community with high functional redundancy inhabits the cold, oxic subseafloor aquifer.</title>
        <authorList>
            <person name="Tully B.J."/>
            <person name="Wheat C.G."/>
            <person name="Glazer B.T."/>
            <person name="Huber J.A."/>
        </authorList>
    </citation>
    <scope>NUCLEOTIDE SEQUENCE [LARGE SCALE GENOMIC DNA]</scope>
</reference>
<dbReference type="InterPro" id="IPR009081">
    <property type="entry name" value="PP-bd_ACP"/>
</dbReference>
<gene>
    <name evidence="2" type="ORF">COA96_07315</name>
</gene>
<evidence type="ECO:0000313" key="2">
    <source>
        <dbReference type="EMBL" id="PCJ25436.1"/>
    </source>
</evidence>